<feature type="transmembrane region" description="Helical" evidence="1">
    <location>
        <begin position="113"/>
        <end position="134"/>
    </location>
</feature>
<dbReference type="SUPFAM" id="SSF58100">
    <property type="entry name" value="Bacterial hemolysins"/>
    <property type="match status" value="1"/>
</dbReference>
<accession>A0A5J6VMW6</accession>
<sequence>MAEINYSPYQSNSHMSDHLLLRLNEKRYKHLLIKHGEMKGSLNNYQKDKYFKQYLSNQYYRPENSIMEGFNNNQQKYDTLHKQQQNMNNTGDEISSLQRDINDKQLDINYYKFINFIIIGVIVFIGSMLIMPSFGLAATFLFVFFPMLFIFLFELFDIFFII</sequence>
<name>A0A5J6VMW6_9VIRU</name>
<protein>
    <submittedName>
        <fullName evidence="2">Uncharacterized protein</fullName>
    </submittedName>
</protein>
<keyword evidence="1" id="KW-1133">Transmembrane helix</keyword>
<feature type="transmembrane region" description="Helical" evidence="1">
    <location>
        <begin position="140"/>
        <end position="161"/>
    </location>
</feature>
<keyword evidence="1" id="KW-0812">Transmembrane</keyword>
<dbReference type="EMBL" id="MN448293">
    <property type="protein sequence ID" value="QFG74801.1"/>
    <property type="molecule type" value="Genomic_DNA"/>
</dbReference>
<evidence type="ECO:0000256" key="1">
    <source>
        <dbReference type="SAM" id="Phobius"/>
    </source>
</evidence>
<evidence type="ECO:0000313" key="2">
    <source>
        <dbReference type="EMBL" id="QFG74801.1"/>
    </source>
</evidence>
<reference evidence="2" key="1">
    <citation type="journal article" date="2019" name="Philos. Trans. R. Soc. Lond., B, Biol. Sci.">
        <title>Targeted metagenomic recovery of four divergent viruses reveals shared and distinctive characteristics of giant viruses of marine eukaryotes.</title>
        <authorList>
            <person name="Needham D.M."/>
            <person name="Poirier C."/>
            <person name="Hehenberger E."/>
            <person name="Jimenez V."/>
            <person name="Swalwell J.E."/>
            <person name="Santoro A.E."/>
            <person name="Worden A.Z."/>
        </authorList>
    </citation>
    <scope>NUCLEOTIDE SEQUENCE</scope>
    <source>
        <strain evidence="2">OPacV-421</strain>
    </source>
</reference>
<keyword evidence="1" id="KW-0472">Membrane</keyword>
<proteinExistence type="predicted"/>
<organism evidence="2">
    <name type="scientific">Megaviridae environmental sample</name>
    <dbReference type="NCBI Taxonomy" id="1737588"/>
    <lineage>
        <taxon>Viruses</taxon>
        <taxon>Varidnaviria</taxon>
        <taxon>Bamfordvirae</taxon>
        <taxon>Nucleocytoviricota</taxon>
        <taxon>Megaviricetes</taxon>
        <taxon>Imitervirales</taxon>
        <taxon>Mimiviridae</taxon>
        <taxon>environmental samples</taxon>
    </lineage>
</organism>